<sequence length="177" mass="19849">MPTTAVLATLQNYLSNPPFISTDSPIISTFILTAVLIKLYTEDPLQHNHYSLEEGHYSEEDVKTRSKLSITDAPPPCTPYSNTPIYASISWSPPPNSEKPVPQLVWRRMNGLAALNLIGPSASQYLVRAGAVLQRGRRFMLAQREGWNSIIDETRDDDGWTLKGSVHRAAFLRELRI</sequence>
<organism evidence="1 2">
    <name type="scientific">Ajellomyces capsulatus</name>
    <name type="common">Darling's disease fungus</name>
    <name type="synonym">Histoplasma capsulatum</name>
    <dbReference type="NCBI Taxonomy" id="5037"/>
    <lineage>
        <taxon>Eukaryota</taxon>
        <taxon>Fungi</taxon>
        <taxon>Dikarya</taxon>
        <taxon>Ascomycota</taxon>
        <taxon>Pezizomycotina</taxon>
        <taxon>Eurotiomycetes</taxon>
        <taxon>Eurotiomycetidae</taxon>
        <taxon>Onygenales</taxon>
        <taxon>Ajellomycetaceae</taxon>
        <taxon>Histoplasma</taxon>
    </lineage>
</organism>
<proteinExistence type="predicted"/>
<dbReference type="Proteomes" id="UP000663671">
    <property type="component" value="Chromosome 3"/>
</dbReference>
<reference evidence="1" key="1">
    <citation type="submission" date="2021-01" db="EMBL/GenBank/DDBJ databases">
        <title>Chromosome-level genome assembly of a human fungal pathogen reveals clustering of transcriptionally co-regulated genes.</title>
        <authorList>
            <person name="Voorhies M."/>
            <person name="Cohen S."/>
            <person name="Shea T.P."/>
            <person name="Petrus S."/>
            <person name="Munoz J.F."/>
            <person name="Poplawski S."/>
            <person name="Goldman W.E."/>
            <person name="Michael T."/>
            <person name="Cuomo C.A."/>
            <person name="Sil A."/>
            <person name="Beyhan S."/>
        </authorList>
    </citation>
    <scope>NUCLEOTIDE SEQUENCE</scope>
    <source>
        <strain evidence="1">WU24</strain>
    </source>
</reference>
<dbReference type="AlphaFoldDB" id="A0A8A1MMW4"/>
<dbReference type="OrthoDB" id="10565259at2759"/>
<gene>
    <name evidence="1" type="ORF">I7I51_06824</name>
</gene>
<protein>
    <submittedName>
        <fullName evidence="1">Uncharacterized protein</fullName>
    </submittedName>
</protein>
<accession>A0A8A1MMW4</accession>
<evidence type="ECO:0000313" key="2">
    <source>
        <dbReference type="Proteomes" id="UP000663671"/>
    </source>
</evidence>
<dbReference type="VEuPathDB" id="FungiDB:I7I51_06824"/>
<name>A0A8A1MMW4_AJECA</name>
<evidence type="ECO:0000313" key="1">
    <source>
        <dbReference type="EMBL" id="QSS65973.1"/>
    </source>
</evidence>
<dbReference type="EMBL" id="CP069115">
    <property type="protein sequence ID" value="QSS65973.1"/>
    <property type="molecule type" value="Genomic_DNA"/>
</dbReference>